<dbReference type="EMBL" id="GBRH01266703">
    <property type="protein sequence ID" value="JAD31192.1"/>
    <property type="molecule type" value="Transcribed_RNA"/>
</dbReference>
<reference evidence="1" key="1">
    <citation type="submission" date="2014-09" db="EMBL/GenBank/DDBJ databases">
        <authorList>
            <person name="Magalhaes I.L.F."/>
            <person name="Oliveira U."/>
            <person name="Santos F.R."/>
            <person name="Vidigal T.H.D.A."/>
            <person name="Brescovit A.D."/>
            <person name="Santos A.J."/>
        </authorList>
    </citation>
    <scope>NUCLEOTIDE SEQUENCE</scope>
    <source>
        <tissue evidence="1">Shoot tissue taken approximately 20 cm above the soil surface</tissue>
    </source>
</reference>
<dbReference type="AlphaFoldDB" id="A0A0A8Z8K6"/>
<reference evidence="1" key="2">
    <citation type="journal article" date="2015" name="Data Brief">
        <title>Shoot transcriptome of the giant reed, Arundo donax.</title>
        <authorList>
            <person name="Barrero R.A."/>
            <person name="Guerrero F.D."/>
            <person name="Moolhuijzen P."/>
            <person name="Goolsby J.A."/>
            <person name="Tidwell J."/>
            <person name="Bellgard S.E."/>
            <person name="Bellgard M.I."/>
        </authorList>
    </citation>
    <scope>NUCLEOTIDE SEQUENCE</scope>
    <source>
        <tissue evidence="1">Shoot tissue taken approximately 20 cm above the soil surface</tissue>
    </source>
</reference>
<protein>
    <submittedName>
        <fullName evidence="1">Uncharacterized protein</fullName>
    </submittedName>
</protein>
<evidence type="ECO:0000313" key="1">
    <source>
        <dbReference type="EMBL" id="JAD31192.1"/>
    </source>
</evidence>
<proteinExistence type="predicted"/>
<organism evidence="1">
    <name type="scientific">Arundo donax</name>
    <name type="common">Giant reed</name>
    <name type="synonym">Donax arundinaceus</name>
    <dbReference type="NCBI Taxonomy" id="35708"/>
    <lineage>
        <taxon>Eukaryota</taxon>
        <taxon>Viridiplantae</taxon>
        <taxon>Streptophyta</taxon>
        <taxon>Embryophyta</taxon>
        <taxon>Tracheophyta</taxon>
        <taxon>Spermatophyta</taxon>
        <taxon>Magnoliopsida</taxon>
        <taxon>Liliopsida</taxon>
        <taxon>Poales</taxon>
        <taxon>Poaceae</taxon>
        <taxon>PACMAD clade</taxon>
        <taxon>Arundinoideae</taxon>
        <taxon>Arundineae</taxon>
        <taxon>Arundo</taxon>
    </lineage>
</organism>
<accession>A0A0A8Z8K6</accession>
<name>A0A0A8Z8K6_ARUDO</name>
<sequence>MKTKKVYVTCPLLKISSRDKAD</sequence>